<keyword evidence="14" id="KW-0408">Iron</keyword>
<dbReference type="Gene3D" id="3.30.450.20">
    <property type="entry name" value="PAS domain"/>
    <property type="match status" value="1"/>
</dbReference>
<dbReference type="GO" id="GO:0046872">
    <property type="term" value="F:metal ion binding"/>
    <property type="evidence" value="ECO:0007669"/>
    <property type="project" value="UniProtKB-KW"/>
</dbReference>
<dbReference type="Pfam" id="PF02518">
    <property type="entry name" value="HATPase_c"/>
    <property type="match status" value="1"/>
</dbReference>
<keyword evidence="9" id="KW-0808">Transferase</keyword>
<dbReference type="GO" id="GO:0051539">
    <property type="term" value="F:4 iron, 4 sulfur cluster binding"/>
    <property type="evidence" value="ECO:0007669"/>
    <property type="project" value="UniProtKB-KW"/>
</dbReference>
<dbReference type="InterPro" id="IPR036890">
    <property type="entry name" value="HATPase_C_sf"/>
</dbReference>
<accession>M3CMX9</accession>
<dbReference type="GO" id="GO:0016020">
    <property type="term" value="C:membrane"/>
    <property type="evidence" value="ECO:0007669"/>
    <property type="project" value="InterPro"/>
</dbReference>
<keyword evidence="13" id="KW-0067">ATP-binding</keyword>
<reference evidence="20 21" key="1">
    <citation type="submission" date="2013-01" db="EMBL/GenBank/DDBJ databases">
        <authorList>
            <person name="Harkins D.M."/>
            <person name="Durkin A.S."/>
            <person name="Brinkac L.M."/>
            <person name="Haft D.H."/>
            <person name="Selengut J.D."/>
            <person name="Sanka R."/>
            <person name="DePew J."/>
            <person name="Purushe J."/>
            <person name="Hartskeerl R.A."/>
            <person name="Ahmed A."/>
            <person name="van der Linden H."/>
            <person name="Goris M.G.A."/>
            <person name="Vinetz J.M."/>
            <person name="Sutton G.G."/>
            <person name="Nierman W.C."/>
            <person name="Fouts D.E."/>
        </authorList>
    </citation>
    <scope>NUCLEOTIDE SEQUENCE [LARGE SCALE GENOMIC DNA]</scope>
    <source>
        <strain evidence="20 21">TE 1992</strain>
    </source>
</reference>
<dbReference type="SMART" id="SM00387">
    <property type="entry name" value="HATPase_c"/>
    <property type="match status" value="1"/>
</dbReference>
<dbReference type="InterPro" id="IPR050482">
    <property type="entry name" value="Sensor_HK_TwoCompSys"/>
</dbReference>
<dbReference type="InterPro" id="IPR000014">
    <property type="entry name" value="PAS"/>
</dbReference>
<dbReference type="GO" id="GO:0000155">
    <property type="term" value="F:phosphorelay sensor kinase activity"/>
    <property type="evidence" value="ECO:0007669"/>
    <property type="project" value="InterPro"/>
</dbReference>
<keyword evidence="8" id="KW-0597">Phosphoprotein</keyword>
<evidence type="ECO:0000256" key="2">
    <source>
        <dbReference type="ARBA" id="ARBA00001966"/>
    </source>
</evidence>
<dbReference type="CDD" id="cd00130">
    <property type="entry name" value="PAS"/>
    <property type="match status" value="1"/>
</dbReference>
<dbReference type="GO" id="GO:0005737">
    <property type="term" value="C:cytoplasm"/>
    <property type="evidence" value="ECO:0007669"/>
    <property type="project" value="UniProtKB-SubCell"/>
</dbReference>
<comment type="caution">
    <text evidence="20">The sequence shown here is derived from an EMBL/GenBank/DDBJ whole genome shotgun (WGS) entry which is preliminary data.</text>
</comment>
<keyword evidence="10" id="KW-0479">Metal-binding</keyword>
<dbReference type="EMBL" id="AKWW02000032">
    <property type="protein sequence ID" value="EMF42859.1"/>
    <property type="molecule type" value="Genomic_DNA"/>
</dbReference>
<evidence type="ECO:0000256" key="18">
    <source>
        <dbReference type="ARBA" id="ARBA00030800"/>
    </source>
</evidence>
<dbReference type="InterPro" id="IPR005467">
    <property type="entry name" value="His_kinase_dom"/>
</dbReference>
<keyword evidence="15" id="KW-0902">Two-component regulatory system</keyword>
<dbReference type="PROSITE" id="PS50109">
    <property type="entry name" value="HIS_KIN"/>
    <property type="match status" value="1"/>
</dbReference>
<evidence type="ECO:0000256" key="17">
    <source>
        <dbReference type="ARBA" id="ARBA00024827"/>
    </source>
</evidence>
<dbReference type="Proteomes" id="UP000011754">
    <property type="component" value="Unassembled WGS sequence"/>
</dbReference>
<comment type="cofactor">
    <cofactor evidence="2">
        <name>[4Fe-4S] cluster</name>
        <dbReference type="ChEBI" id="CHEBI:49883"/>
    </cofactor>
</comment>
<evidence type="ECO:0000256" key="7">
    <source>
        <dbReference type="ARBA" id="ARBA00022490"/>
    </source>
</evidence>
<dbReference type="Gene3D" id="3.30.565.10">
    <property type="entry name" value="Histidine kinase-like ATPase, C-terminal domain"/>
    <property type="match status" value="1"/>
</dbReference>
<evidence type="ECO:0000256" key="11">
    <source>
        <dbReference type="ARBA" id="ARBA00022741"/>
    </source>
</evidence>
<evidence type="ECO:0000256" key="15">
    <source>
        <dbReference type="ARBA" id="ARBA00023012"/>
    </source>
</evidence>
<evidence type="ECO:0000256" key="14">
    <source>
        <dbReference type="ARBA" id="ARBA00023004"/>
    </source>
</evidence>
<evidence type="ECO:0000256" key="3">
    <source>
        <dbReference type="ARBA" id="ARBA00004496"/>
    </source>
</evidence>
<keyword evidence="12" id="KW-0418">Kinase</keyword>
<dbReference type="InterPro" id="IPR003594">
    <property type="entry name" value="HATPase_dom"/>
</dbReference>
<evidence type="ECO:0000256" key="12">
    <source>
        <dbReference type="ARBA" id="ARBA00022777"/>
    </source>
</evidence>
<evidence type="ECO:0000256" key="4">
    <source>
        <dbReference type="ARBA" id="ARBA00012438"/>
    </source>
</evidence>
<dbReference type="Gene3D" id="1.20.5.1930">
    <property type="match status" value="1"/>
</dbReference>
<dbReference type="InterPro" id="IPR035965">
    <property type="entry name" value="PAS-like_dom_sf"/>
</dbReference>
<evidence type="ECO:0000256" key="10">
    <source>
        <dbReference type="ARBA" id="ARBA00022723"/>
    </source>
</evidence>
<evidence type="ECO:0000313" key="21">
    <source>
        <dbReference type="Proteomes" id="UP000011754"/>
    </source>
</evidence>
<dbReference type="GO" id="GO:0046983">
    <property type="term" value="F:protein dimerization activity"/>
    <property type="evidence" value="ECO:0007669"/>
    <property type="project" value="InterPro"/>
</dbReference>
<feature type="domain" description="Histidine kinase" evidence="19">
    <location>
        <begin position="253"/>
        <end position="344"/>
    </location>
</feature>
<proteinExistence type="predicted"/>
<dbReference type="InterPro" id="IPR011712">
    <property type="entry name" value="Sig_transdc_His_kin_sub3_dim/P"/>
</dbReference>
<dbReference type="Pfam" id="PF07730">
    <property type="entry name" value="HisKA_3"/>
    <property type="match status" value="1"/>
</dbReference>
<evidence type="ECO:0000313" key="20">
    <source>
        <dbReference type="EMBL" id="EMF42859.1"/>
    </source>
</evidence>
<dbReference type="AlphaFoldDB" id="M3CMX9"/>
<evidence type="ECO:0000256" key="1">
    <source>
        <dbReference type="ARBA" id="ARBA00000085"/>
    </source>
</evidence>
<dbReference type="InterPro" id="IPR004358">
    <property type="entry name" value="Sig_transdc_His_kin-like_C"/>
</dbReference>
<gene>
    <name evidence="20" type="ORF">LEP1GSC067_0267</name>
</gene>
<evidence type="ECO:0000256" key="5">
    <source>
        <dbReference type="ARBA" id="ARBA00017322"/>
    </source>
</evidence>
<keyword evidence="16" id="KW-0411">Iron-sulfur</keyword>
<dbReference type="SUPFAM" id="SSF55874">
    <property type="entry name" value="ATPase domain of HSP90 chaperone/DNA topoisomerase II/histidine kinase"/>
    <property type="match status" value="1"/>
</dbReference>
<dbReference type="PANTHER" id="PTHR24421:SF10">
    <property type="entry name" value="NITRATE_NITRITE SENSOR PROTEIN NARQ"/>
    <property type="match status" value="1"/>
</dbReference>
<dbReference type="SUPFAM" id="SSF55785">
    <property type="entry name" value="PYP-like sensor domain (PAS domain)"/>
    <property type="match status" value="1"/>
</dbReference>
<evidence type="ECO:0000256" key="16">
    <source>
        <dbReference type="ARBA" id="ARBA00023014"/>
    </source>
</evidence>
<name>M3CMX9_LEPIR</name>
<evidence type="ECO:0000259" key="19">
    <source>
        <dbReference type="PROSITE" id="PS50109"/>
    </source>
</evidence>
<keyword evidence="7" id="KW-0963">Cytoplasm</keyword>
<evidence type="ECO:0000256" key="13">
    <source>
        <dbReference type="ARBA" id="ARBA00022840"/>
    </source>
</evidence>
<evidence type="ECO:0000256" key="9">
    <source>
        <dbReference type="ARBA" id="ARBA00022679"/>
    </source>
</evidence>
<comment type="catalytic activity">
    <reaction evidence="1">
        <text>ATP + protein L-histidine = ADP + protein N-phospho-L-histidine.</text>
        <dbReference type="EC" id="2.7.13.3"/>
    </reaction>
</comment>
<evidence type="ECO:0000256" key="6">
    <source>
        <dbReference type="ARBA" id="ARBA00022485"/>
    </source>
</evidence>
<comment type="subcellular location">
    <subcellularLocation>
        <location evidence="3">Cytoplasm</location>
    </subcellularLocation>
</comment>
<dbReference type="PANTHER" id="PTHR24421">
    <property type="entry name" value="NITRATE/NITRITE SENSOR PROTEIN NARX-RELATED"/>
    <property type="match status" value="1"/>
</dbReference>
<dbReference type="PRINTS" id="PR00344">
    <property type="entry name" value="BCTRLSENSOR"/>
</dbReference>
<dbReference type="CDD" id="cd16917">
    <property type="entry name" value="HATPase_UhpB-NarQ-NarX-like"/>
    <property type="match status" value="1"/>
</dbReference>
<keyword evidence="11" id="KW-0547">Nucleotide-binding</keyword>
<keyword evidence="6" id="KW-0004">4Fe-4S</keyword>
<organism evidence="20 21">
    <name type="scientific">Leptospira interrogans serovar Lora str. TE 1992</name>
    <dbReference type="NCBI Taxonomy" id="1193028"/>
    <lineage>
        <taxon>Bacteria</taxon>
        <taxon>Pseudomonadati</taxon>
        <taxon>Spirochaetota</taxon>
        <taxon>Spirochaetia</taxon>
        <taxon>Leptospirales</taxon>
        <taxon>Leptospiraceae</taxon>
        <taxon>Leptospira</taxon>
    </lineage>
</organism>
<protein>
    <recommendedName>
        <fullName evidence="5">Oxygen sensor histidine kinase NreB</fullName>
        <ecNumber evidence="4">2.7.13.3</ecNumber>
    </recommendedName>
    <alternativeName>
        <fullName evidence="18">Nitrogen regulation protein B</fullName>
    </alternativeName>
</protein>
<dbReference type="GO" id="GO:0005524">
    <property type="term" value="F:ATP binding"/>
    <property type="evidence" value="ECO:0007669"/>
    <property type="project" value="UniProtKB-KW"/>
</dbReference>
<comment type="function">
    <text evidence="17">Member of the two-component regulatory system NreB/NreC involved in the control of dissimilatory nitrate/nitrite reduction in response to oxygen. NreB functions as a direct oxygen sensor histidine kinase which is autophosphorylated, in the absence of oxygen, probably at the conserved histidine residue, and transfers its phosphate group probably to a conserved aspartate residue of NreC. NreB/NreC activates the expression of the nitrate (narGHJI) and nitrite (nir) reductase operons, as well as the putative nitrate transporter gene narT.</text>
</comment>
<sequence length="364" mass="41777">MQDLKRKNRKRLTTTTILKPGLPPKFFLNLLKEISPIVAIDNTQTILFANQSFQKEFAGSSRSLIGKNLFRILNLNPVDHEEMESNINLSKWGKIQNQEFRKQKIYYGYSVFRFGDHIGIILKNITENKRLERKIASLHTQLLQSQEEERIRLSGELHDGVGQTILAAKLNFQAYNRNPKVYGAQFDTGLLLIDKASQELRDIYTNLHPSTLREIGLEAAIRSLSSDLFPPMDIEADLDLNLKLNLEQTTANQVFRIVQEIFQNVIKHSQASKISLKIQAKGRQLFIDAKDNGIGFQERKVRARSSGFGLENIRRRVEDLNGKIKIDSSAGKGTKFIIRIPLEKTKTLTLKKHETYRYKNISSR</sequence>
<dbReference type="EC" id="2.7.13.3" evidence="4"/>
<evidence type="ECO:0000256" key="8">
    <source>
        <dbReference type="ARBA" id="ARBA00022553"/>
    </source>
</evidence>